<protein>
    <submittedName>
        <fullName evidence="1">Uncharacterized protein</fullName>
    </submittedName>
</protein>
<name>A0AAD7NND5_9AGAR</name>
<sequence>MDPAQPAADLSPQSRHHKIFHRRSEYFPATVPITRDILLSDLSRSYKYPTFVHWSTCQVLIPVARLFFCQASGIALVRSDPNADGIGLKNGQMYHPYADEKAGKSTEVSSKIHPTSKNFKHIWGPASMK</sequence>
<reference evidence="1" key="1">
    <citation type="submission" date="2023-03" db="EMBL/GenBank/DDBJ databases">
        <title>Massive genome expansion in bonnet fungi (Mycena s.s.) driven by repeated elements and novel gene families across ecological guilds.</title>
        <authorList>
            <consortium name="Lawrence Berkeley National Laboratory"/>
            <person name="Harder C.B."/>
            <person name="Miyauchi S."/>
            <person name="Viragh M."/>
            <person name="Kuo A."/>
            <person name="Thoen E."/>
            <person name="Andreopoulos B."/>
            <person name="Lu D."/>
            <person name="Skrede I."/>
            <person name="Drula E."/>
            <person name="Henrissat B."/>
            <person name="Morin E."/>
            <person name="Kohler A."/>
            <person name="Barry K."/>
            <person name="LaButti K."/>
            <person name="Morin E."/>
            <person name="Salamov A."/>
            <person name="Lipzen A."/>
            <person name="Mereny Z."/>
            <person name="Hegedus B."/>
            <person name="Baldrian P."/>
            <person name="Stursova M."/>
            <person name="Weitz H."/>
            <person name="Taylor A."/>
            <person name="Grigoriev I.V."/>
            <person name="Nagy L.G."/>
            <person name="Martin F."/>
            <person name="Kauserud H."/>
        </authorList>
    </citation>
    <scope>NUCLEOTIDE SEQUENCE</scope>
    <source>
        <strain evidence="1">CBHHK188m</strain>
    </source>
</reference>
<dbReference type="EMBL" id="JARJLG010000028">
    <property type="protein sequence ID" value="KAJ7768056.1"/>
    <property type="molecule type" value="Genomic_DNA"/>
</dbReference>
<keyword evidence="2" id="KW-1185">Reference proteome</keyword>
<gene>
    <name evidence="1" type="ORF">DFH07DRAFT_938436</name>
</gene>
<evidence type="ECO:0000313" key="2">
    <source>
        <dbReference type="Proteomes" id="UP001215280"/>
    </source>
</evidence>
<dbReference type="Proteomes" id="UP001215280">
    <property type="component" value="Unassembled WGS sequence"/>
</dbReference>
<accession>A0AAD7NND5</accession>
<proteinExistence type="predicted"/>
<evidence type="ECO:0000313" key="1">
    <source>
        <dbReference type="EMBL" id="KAJ7768056.1"/>
    </source>
</evidence>
<comment type="caution">
    <text evidence="1">The sequence shown here is derived from an EMBL/GenBank/DDBJ whole genome shotgun (WGS) entry which is preliminary data.</text>
</comment>
<organism evidence="1 2">
    <name type="scientific">Mycena maculata</name>
    <dbReference type="NCBI Taxonomy" id="230809"/>
    <lineage>
        <taxon>Eukaryota</taxon>
        <taxon>Fungi</taxon>
        <taxon>Dikarya</taxon>
        <taxon>Basidiomycota</taxon>
        <taxon>Agaricomycotina</taxon>
        <taxon>Agaricomycetes</taxon>
        <taxon>Agaricomycetidae</taxon>
        <taxon>Agaricales</taxon>
        <taxon>Marasmiineae</taxon>
        <taxon>Mycenaceae</taxon>
        <taxon>Mycena</taxon>
    </lineage>
</organism>
<dbReference type="AlphaFoldDB" id="A0AAD7NND5"/>